<keyword evidence="1" id="KW-0472">Membrane</keyword>
<accession>A0AAW1SEA1</accession>
<keyword evidence="3" id="KW-1185">Reference proteome</keyword>
<proteinExistence type="predicted"/>
<gene>
    <name evidence="2" type="ORF">WJX84_002919</name>
</gene>
<organism evidence="2 3">
    <name type="scientific">Apatococcus fuscideae</name>
    <dbReference type="NCBI Taxonomy" id="2026836"/>
    <lineage>
        <taxon>Eukaryota</taxon>
        <taxon>Viridiplantae</taxon>
        <taxon>Chlorophyta</taxon>
        <taxon>core chlorophytes</taxon>
        <taxon>Trebouxiophyceae</taxon>
        <taxon>Chlorellales</taxon>
        <taxon>Chlorellaceae</taxon>
        <taxon>Apatococcus</taxon>
    </lineage>
</organism>
<name>A0AAW1SEA1_9CHLO</name>
<feature type="transmembrane region" description="Helical" evidence="1">
    <location>
        <begin position="139"/>
        <end position="159"/>
    </location>
</feature>
<dbReference type="AlphaFoldDB" id="A0AAW1SEA1"/>
<evidence type="ECO:0000313" key="3">
    <source>
        <dbReference type="Proteomes" id="UP001485043"/>
    </source>
</evidence>
<keyword evidence="1" id="KW-1133">Transmembrane helix</keyword>
<dbReference type="Proteomes" id="UP001485043">
    <property type="component" value="Unassembled WGS sequence"/>
</dbReference>
<evidence type="ECO:0000313" key="2">
    <source>
        <dbReference type="EMBL" id="KAK9843926.1"/>
    </source>
</evidence>
<comment type="caution">
    <text evidence="2">The sequence shown here is derived from an EMBL/GenBank/DDBJ whole genome shotgun (WGS) entry which is preliminary data.</text>
</comment>
<protein>
    <submittedName>
        <fullName evidence="2">Uncharacterized protein</fullName>
    </submittedName>
</protein>
<reference evidence="2 3" key="1">
    <citation type="journal article" date="2024" name="Nat. Commun.">
        <title>Phylogenomics reveals the evolutionary origins of lichenization in chlorophyte algae.</title>
        <authorList>
            <person name="Puginier C."/>
            <person name="Libourel C."/>
            <person name="Otte J."/>
            <person name="Skaloud P."/>
            <person name="Haon M."/>
            <person name="Grisel S."/>
            <person name="Petersen M."/>
            <person name="Berrin J.G."/>
            <person name="Delaux P.M."/>
            <person name="Dal Grande F."/>
            <person name="Keller J."/>
        </authorList>
    </citation>
    <scope>NUCLEOTIDE SEQUENCE [LARGE SCALE GENOMIC DNA]</scope>
    <source>
        <strain evidence="2 3">SAG 2523</strain>
    </source>
</reference>
<sequence>MQQTCLRPEGFQAGALGHTCSQFAGRQQLSGLHRHPLRKQRPSCQASALLTQTALSASADAAVKVVASSQHNLELAAARLVTLADVAASVTSTAEQATQAAQQTAAAGNSGGFFGPIAKAFEVSLAFLDTGLEKLGTPYSYGFAIILLTVLVKAATYPLSRKQ</sequence>
<keyword evidence="1" id="KW-0812">Transmembrane</keyword>
<evidence type="ECO:0000256" key="1">
    <source>
        <dbReference type="SAM" id="Phobius"/>
    </source>
</evidence>
<feature type="non-terminal residue" evidence="2">
    <location>
        <position position="163"/>
    </location>
</feature>
<dbReference type="EMBL" id="JALJOV010001655">
    <property type="protein sequence ID" value="KAK9843926.1"/>
    <property type="molecule type" value="Genomic_DNA"/>
</dbReference>